<dbReference type="GO" id="GO:0043565">
    <property type="term" value="F:sequence-specific DNA binding"/>
    <property type="evidence" value="ECO:0007669"/>
    <property type="project" value="InterPro"/>
</dbReference>
<keyword evidence="5" id="KW-0732">Signal</keyword>
<dbReference type="Proteomes" id="UP000580250">
    <property type="component" value="Unassembled WGS sequence"/>
</dbReference>
<feature type="signal peptide" evidence="5">
    <location>
        <begin position="1"/>
        <end position="23"/>
    </location>
</feature>
<keyword evidence="2" id="KW-0804">Transcription</keyword>
<sequence>MFNKFIILHLLHLIILLNIQCSGRIVPVGVKIKDDWKGKREFIYLKNVEQEKRFVLKKIEKRNNRYVSHKHNIKDFLCPINFDSDKNIFETSTSTDLNIILQNNIFKEADNKCYETSILDENLENIKNFKDLNSIKENYENKLLSSYWSEINLIAYKIELLKKQKVEYSKEENKIVYIGNKISKFLFLILNHNILLRRNLHESLGTLKYFKIFHIQLPMKIINSPFGAVLQKFPLCPDTLGCEINEGKERHCFNCWAKQTSQWYNYLKGQYLCYTCSAYRRRHNGKLRPQKLLLRTKKQIPIKDRQCCICGSTKWVNYRDSEFGNYLCTSCYRKRYHEKKTNKNLEEKESNK</sequence>
<dbReference type="GO" id="GO:0008270">
    <property type="term" value="F:zinc ion binding"/>
    <property type="evidence" value="ECO:0007669"/>
    <property type="project" value="UniProtKB-KW"/>
</dbReference>
<evidence type="ECO:0000256" key="1">
    <source>
        <dbReference type="ARBA" id="ARBA00023015"/>
    </source>
</evidence>
<gene>
    <name evidence="7" type="ORF">MENT_LOCUS25319</name>
</gene>
<evidence type="ECO:0000313" key="8">
    <source>
        <dbReference type="Proteomes" id="UP000580250"/>
    </source>
</evidence>
<evidence type="ECO:0000256" key="4">
    <source>
        <dbReference type="PROSITE-ProRule" id="PRU00094"/>
    </source>
</evidence>
<keyword evidence="4" id="KW-0863">Zinc-finger</keyword>
<dbReference type="PROSITE" id="PS50114">
    <property type="entry name" value="GATA_ZN_FINGER_2"/>
    <property type="match status" value="1"/>
</dbReference>
<dbReference type="InterPro" id="IPR000679">
    <property type="entry name" value="Znf_GATA"/>
</dbReference>
<evidence type="ECO:0000313" key="7">
    <source>
        <dbReference type="EMBL" id="CAD2173698.1"/>
    </source>
</evidence>
<dbReference type="InterPro" id="IPR013088">
    <property type="entry name" value="Znf_NHR/GATA"/>
</dbReference>
<dbReference type="Gene3D" id="3.30.50.10">
    <property type="entry name" value="Erythroid Transcription Factor GATA-1, subunit A"/>
    <property type="match status" value="1"/>
</dbReference>
<feature type="chain" id="PRO_5028393690" description="GATA-type domain-containing protein" evidence="5">
    <location>
        <begin position="24"/>
        <end position="352"/>
    </location>
</feature>
<evidence type="ECO:0000259" key="6">
    <source>
        <dbReference type="PROSITE" id="PS50114"/>
    </source>
</evidence>
<dbReference type="EMBL" id="CAJEWN010000222">
    <property type="protein sequence ID" value="CAD2173698.1"/>
    <property type="molecule type" value="Genomic_DNA"/>
</dbReference>
<protein>
    <recommendedName>
        <fullName evidence="6">GATA-type domain-containing protein</fullName>
    </recommendedName>
</protein>
<evidence type="ECO:0000256" key="5">
    <source>
        <dbReference type="SAM" id="SignalP"/>
    </source>
</evidence>
<evidence type="ECO:0000256" key="2">
    <source>
        <dbReference type="ARBA" id="ARBA00023163"/>
    </source>
</evidence>
<organism evidence="7 8">
    <name type="scientific">Meloidogyne enterolobii</name>
    <name type="common">Root-knot nematode worm</name>
    <name type="synonym">Meloidogyne mayaguensis</name>
    <dbReference type="NCBI Taxonomy" id="390850"/>
    <lineage>
        <taxon>Eukaryota</taxon>
        <taxon>Metazoa</taxon>
        <taxon>Ecdysozoa</taxon>
        <taxon>Nematoda</taxon>
        <taxon>Chromadorea</taxon>
        <taxon>Rhabditida</taxon>
        <taxon>Tylenchina</taxon>
        <taxon>Tylenchomorpha</taxon>
        <taxon>Tylenchoidea</taxon>
        <taxon>Meloidogynidae</taxon>
        <taxon>Meloidogyninae</taxon>
        <taxon>Meloidogyne</taxon>
    </lineage>
</organism>
<accession>A0A6V7VH43</accession>
<comment type="caution">
    <text evidence="7">The sequence shown here is derived from an EMBL/GenBank/DDBJ whole genome shotgun (WGS) entry which is preliminary data.</text>
</comment>
<proteinExistence type="predicted"/>
<keyword evidence="1" id="KW-0805">Transcription regulation</keyword>
<reference evidence="7 8" key="1">
    <citation type="submission" date="2020-08" db="EMBL/GenBank/DDBJ databases">
        <authorList>
            <person name="Koutsovoulos G."/>
            <person name="Danchin GJ E."/>
        </authorList>
    </citation>
    <scope>NUCLEOTIDE SEQUENCE [LARGE SCALE GENOMIC DNA]</scope>
</reference>
<dbReference type="SMART" id="SM00401">
    <property type="entry name" value="ZnF_GATA"/>
    <property type="match status" value="1"/>
</dbReference>
<name>A0A6V7VH43_MELEN</name>
<evidence type="ECO:0000256" key="3">
    <source>
        <dbReference type="ARBA" id="ARBA00023242"/>
    </source>
</evidence>
<dbReference type="AlphaFoldDB" id="A0A6V7VH43"/>
<keyword evidence="4" id="KW-0479">Metal-binding</keyword>
<dbReference type="GO" id="GO:0006355">
    <property type="term" value="P:regulation of DNA-templated transcription"/>
    <property type="evidence" value="ECO:0007669"/>
    <property type="project" value="InterPro"/>
</dbReference>
<keyword evidence="3" id="KW-0539">Nucleus</keyword>
<feature type="domain" description="GATA-type" evidence="6">
    <location>
        <begin position="246"/>
        <end position="284"/>
    </location>
</feature>
<keyword evidence="4" id="KW-0862">Zinc</keyword>